<sequence length="326" mass="34462">MQYCMIVSSTVQFWFIRNDSRKRCDATIANFRPYFSSTSWKLIGSSSSRGIGVRVSYSSHDPQSSVLVATAATTTTTTLAVVLTHTVRLLRAVKSLPTKVTTAQIVAVTSAAAAHVAPAATNVLAKVTPVHPTAHVVAIATHVAARVVRAATIAAIVGVVEVVTLATTAATAEPIAQAIQAGQGRVATGERIATVLATAGQAFAEILARDERQPEQILEHLRVAEVVAGVRVELVTRPLHAEVCAKMRLRLSGGGPLDPRSDETFSSTAGFLSMISCIASEIFSSFSLKIFLLILPVTGSTLHRTGRCFSSSFSTFSAISLSRNSM</sequence>
<accession>A0A182JLF7</accession>
<proteinExistence type="predicted"/>
<name>A0A182JLF7_ANOAO</name>
<reference evidence="1" key="1">
    <citation type="submission" date="2022-08" db="UniProtKB">
        <authorList>
            <consortium name="EnsemblMetazoa"/>
        </authorList>
    </citation>
    <scope>IDENTIFICATION</scope>
    <source>
        <strain evidence="1">EBRO</strain>
    </source>
</reference>
<dbReference type="EnsemblMetazoa" id="AATE020273-RA">
    <property type="protein sequence ID" value="AATE020273-PA.1"/>
    <property type="gene ID" value="AATE020273"/>
</dbReference>
<dbReference type="VEuPathDB" id="VectorBase:AATE020273"/>
<evidence type="ECO:0000313" key="1">
    <source>
        <dbReference type="EnsemblMetazoa" id="AATE020273-PA.1"/>
    </source>
</evidence>
<dbReference type="AlphaFoldDB" id="A0A182JLF7"/>
<protein>
    <submittedName>
        <fullName evidence="1">Uncharacterized protein</fullName>
    </submittedName>
</protein>
<organism evidence="1">
    <name type="scientific">Anopheles atroparvus</name>
    <name type="common">European mosquito</name>
    <dbReference type="NCBI Taxonomy" id="41427"/>
    <lineage>
        <taxon>Eukaryota</taxon>
        <taxon>Metazoa</taxon>
        <taxon>Ecdysozoa</taxon>
        <taxon>Arthropoda</taxon>
        <taxon>Hexapoda</taxon>
        <taxon>Insecta</taxon>
        <taxon>Pterygota</taxon>
        <taxon>Neoptera</taxon>
        <taxon>Endopterygota</taxon>
        <taxon>Diptera</taxon>
        <taxon>Nematocera</taxon>
        <taxon>Culicoidea</taxon>
        <taxon>Culicidae</taxon>
        <taxon>Anophelinae</taxon>
        <taxon>Anopheles</taxon>
    </lineage>
</organism>